<dbReference type="EMBL" id="SJZB01000043">
    <property type="protein sequence ID" value="TCJ12321.1"/>
    <property type="molecule type" value="Genomic_DNA"/>
</dbReference>
<protein>
    <recommendedName>
        <fullName evidence="3">Baseplate protein J-like domain-containing protein</fullName>
    </recommendedName>
</protein>
<reference evidence="1 2" key="1">
    <citation type="submission" date="2019-03" db="EMBL/GenBank/DDBJ databases">
        <title>Genome sequence of Thiobacillaceae bacterium LSR1, a sulfur-oxidizing bacterium isolated from freshwater sediment.</title>
        <authorList>
            <person name="Li S."/>
        </authorList>
    </citation>
    <scope>NUCLEOTIDE SEQUENCE [LARGE SCALE GENOMIC DNA]</scope>
    <source>
        <strain evidence="1 2">LSR1</strain>
    </source>
</reference>
<name>A0A4R1B394_9PROT</name>
<dbReference type="RefSeq" id="WP_131448030.1">
    <property type="nucleotide sequence ID" value="NZ_SJZB01000043.1"/>
</dbReference>
<dbReference type="Proteomes" id="UP000295443">
    <property type="component" value="Unassembled WGS sequence"/>
</dbReference>
<dbReference type="AlphaFoldDB" id="A0A4R1B394"/>
<accession>A0A4R1B394</accession>
<keyword evidence="2" id="KW-1185">Reference proteome</keyword>
<proteinExistence type="predicted"/>
<comment type="caution">
    <text evidence="1">The sequence shown here is derived from an EMBL/GenBank/DDBJ whole genome shotgun (WGS) entry which is preliminary data.</text>
</comment>
<gene>
    <name evidence="1" type="ORF">EZJ19_12330</name>
</gene>
<evidence type="ECO:0000313" key="1">
    <source>
        <dbReference type="EMBL" id="TCJ12321.1"/>
    </source>
</evidence>
<organism evidence="1 2">
    <name type="scientific">Parasulfuritortus cantonensis</name>
    <dbReference type="NCBI Taxonomy" id="2528202"/>
    <lineage>
        <taxon>Bacteria</taxon>
        <taxon>Pseudomonadati</taxon>
        <taxon>Pseudomonadota</taxon>
        <taxon>Betaproteobacteria</taxon>
        <taxon>Nitrosomonadales</taxon>
        <taxon>Thiobacillaceae</taxon>
        <taxon>Parasulfuritortus</taxon>
    </lineage>
</organism>
<evidence type="ECO:0008006" key="3">
    <source>
        <dbReference type="Google" id="ProtNLM"/>
    </source>
</evidence>
<dbReference type="OrthoDB" id="9796131at2"/>
<sequence>MAKDPELTLSFQGQCPDCGRRQADLPAPLPRLGDDFDWDQRDYDGFRLAMLQELVARFPERQRWTPADVEVALVEVLAYALDQLSDGLDRAAAEAYLDSARRPQSLRRLLGLVGYDVAGLAKRTRAQPFDGLSEAESRAPVTAADRTRFDHWWLDHPEKMDQARLDGPRAIHDQHRMVTLADFEARLGEHPLVLRAHAWERWDGAWSTVHVAVIPWQPDGGAHLGLDEPGDYDEAVWLDTDRFHDERDLYLPDPADHPTVRAVLYPYLEAYRMVGQEVVLEEAVEVGVVMALSVQIDADYFQSEVRHAVESALGKGPGGFFAPGRLRFGEDLWASDIYQTLMALDGVDNVCLNRFKRLGDRYPDQTAAGRIPLDGLEVAICDNDPAEPERGYYRLNLHGGRKG</sequence>
<evidence type="ECO:0000313" key="2">
    <source>
        <dbReference type="Proteomes" id="UP000295443"/>
    </source>
</evidence>